<keyword evidence="5" id="KW-0813">Transport</keyword>
<evidence type="ECO:0000256" key="7">
    <source>
        <dbReference type="ARBA" id="ARBA00022692"/>
    </source>
</evidence>
<evidence type="ECO:0000256" key="12">
    <source>
        <dbReference type="ARBA" id="ARBA00023310"/>
    </source>
</evidence>
<reference evidence="16" key="1">
    <citation type="submission" date="2018-08" db="EMBL/GenBank/DDBJ databases">
        <title>The complete mitochondrial genome of Encyrtus infelix (Insecta: Hymenoptera:Encyrtidae).</title>
        <authorList>
            <person name="Xiong M."/>
            <person name="Zhang Y.-Z."/>
        </authorList>
    </citation>
    <scope>NUCLEOTIDE SEQUENCE</scope>
</reference>
<evidence type="ECO:0000256" key="3">
    <source>
        <dbReference type="ARBA" id="ARBA00006810"/>
    </source>
</evidence>
<keyword evidence="10" id="KW-0406">Ion transport</keyword>
<keyword evidence="6" id="KW-0138">CF(0)</keyword>
<evidence type="ECO:0000313" key="15">
    <source>
        <dbReference type="EMBL" id="QBA96083.1"/>
    </source>
</evidence>
<keyword evidence="8" id="KW-0375">Hydrogen ion transport</keyword>
<feature type="transmembrane region" description="Helical" evidence="14">
    <location>
        <begin position="167"/>
        <end position="189"/>
    </location>
</feature>
<dbReference type="RefSeq" id="YP_009565381.1">
    <property type="nucleotide sequence ID" value="NC_041176.1"/>
</dbReference>
<organism evidence="16">
    <name type="scientific">Encyrtus infelix</name>
    <dbReference type="NCBI Taxonomy" id="355422"/>
    <lineage>
        <taxon>Eukaryota</taxon>
        <taxon>Metazoa</taxon>
        <taxon>Ecdysozoa</taxon>
        <taxon>Arthropoda</taxon>
        <taxon>Hexapoda</taxon>
        <taxon>Insecta</taxon>
        <taxon>Pterygota</taxon>
        <taxon>Neoptera</taxon>
        <taxon>Endopterygota</taxon>
        <taxon>Hymenoptera</taxon>
        <taxon>Apocrita</taxon>
        <taxon>Proctotrupomorpha</taxon>
        <taxon>Chalcidoidea</taxon>
        <taxon>Encyrtidae</taxon>
        <taxon>Encyrtinae</taxon>
        <taxon>Encyrtus</taxon>
    </lineage>
</organism>
<dbReference type="Pfam" id="PF00119">
    <property type="entry name" value="ATP-synt_A"/>
    <property type="match status" value="1"/>
</dbReference>
<reference evidence="15" key="2">
    <citation type="journal article" date="2019" name="Mitochondrial DNA Part B Resour">
        <title>The complete mitochondrial genome of Encyrtus infelix (Hymenoptera: Encyrtidae).</title>
        <authorList>
            <person name="Xiong M."/>
            <person name="Zhou Q.-S."/>
            <person name="Zhang Y.-Z."/>
        </authorList>
    </citation>
    <scope>NUCLEOTIDE SEQUENCE</scope>
</reference>
<evidence type="ECO:0000256" key="13">
    <source>
        <dbReference type="RuleBase" id="RU004450"/>
    </source>
</evidence>
<keyword evidence="16" id="KW-0496">Mitochondrion</keyword>
<evidence type="ECO:0000256" key="8">
    <source>
        <dbReference type="ARBA" id="ARBA00022781"/>
    </source>
</evidence>
<dbReference type="NCBIfam" id="TIGR01131">
    <property type="entry name" value="ATP_synt_6_or_A"/>
    <property type="match status" value="1"/>
</dbReference>
<dbReference type="PROSITE" id="PS00449">
    <property type="entry name" value="ATPASE_A"/>
    <property type="match status" value="1"/>
</dbReference>
<evidence type="ECO:0000256" key="11">
    <source>
        <dbReference type="ARBA" id="ARBA00023136"/>
    </source>
</evidence>
<evidence type="ECO:0000256" key="6">
    <source>
        <dbReference type="ARBA" id="ARBA00022547"/>
    </source>
</evidence>
<dbReference type="GO" id="GO:0005743">
    <property type="term" value="C:mitochondrial inner membrane"/>
    <property type="evidence" value="ECO:0007669"/>
    <property type="project" value="UniProtKB-SubCell"/>
</dbReference>
<keyword evidence="12" id="KW-0066">ATP synthesis</keyword>
<keyword evidence="9 14" id="KW-1133">Transmembrane helix</keyword>
<evidence type="ECO:0000256" key="4">
    <source>
        <dbReference type="ARBA" id="ARBA00011648"/>
    </source>
</evidence>
<comment type="similarity">
    <text evidence="3">Belongs to the ATPase A chain family.</text>
</comment>
<name>A0A411FRE5_9HYME</name>
<dbReference type="SUPFAM" id="SSF81336">
    <property type="entry name" value="F1F0 ATP synthase subunit A"/>
    <property type="match status" value="1"/>
</dbReference>
<dbReference type="InterPro" id="IPR000568">
    <property type="entry name" value="ATP_synth_F0_asu"/>
</dbReference>
<dbReference type="PRINTS" id="PR00123">
    <property type="entry name" value="ATPASEA"/>
</dbReference>
<evidence type="ECO:0000256" key="2">
    <source>
        <dbReference type="ARBA" id="ARBA00004141"/>
    </source>
</evidence>
<dbReference type="EMBL" id="MH729198">
    <property type="protein sequence ID" value="QBA96096.1"/>
    <property type="molecule type" value="Genomic_DNA"/>
</dbReference>
<dbReference type="GO" id="GO:0045259">
    <property type="term" value="C:proton-transporting ATP synthase complex"/>
    <property type="evidence" value="ECO:0007669"/>
    <property type="project" value="UniProtKB-KW"/>
</dbReference>
<feature type="transmembrane region" description="Helical" evidence="14">
    <location>
        <begin position="70"/>
        <end position="93"/>
    </location>
</feature>
<evidence type="ECO:0000256" key="5">
    <source>
        <dbReference type="ARBA" id="ARBA00022448"/>
    </source>
</evidence>
<comment type="function">
    <text evidence="1">Mitochondrial membrane ATP synthase (F(1)F(0) ATP synthase or Complex V) produces ATP from ADP in the presence of a proton gradient across the membrane which is generated by electron transport complexes of the respiratory chain. F-type ATPases consist of two structural domains, F(1) - containing the extramembraneous catalytic core and F(0) - containing the membrane proton channel, linked together by a central stalk and a peripheral stalk. During catalysis, ATP synthesis in the catalytic domain of F(1) is coupled via a rotary mechanism of the central stalk subunits to proton translocation. Key component of the proton channel; it may play a direct role in the translocation of protons across the membrane.</text>
</comment>
<dbReference type="InterPro" id="IPR023011">
    <property type="entry name" value="ATP_synth_F0_asu_AS"/>
</dbReference>
<accession>A0A411FRE5</accession>
<comment type="subunit">
    <text evidence="4">F-type ATPases have 2 components, CF(1) - the catalytic core - and CF(0) - the membrane proton channel. CF(1) has five subunits: alpha(3), beta(3), gamma(1), delta(1), epsilon(1). CF(0) has three main subunits: a, b and c.</text>
</comment>
<feature type="transmembrane region" description="Helical" evidence="14">
    <location>
        <begin position="99"/>
        <end position="116"/>
    </location>
</feature>
<evidence type="ECO:0000256" key="10">
    <source>
        <dbReference type="ARBA" id="ARBA00023065"/>
    </source>
</evidence>
<evidence type="ECO:0000256" key="1">
    <source>
        <dbReference type="ARBA" id="ARBA00002070"/>
    </source>
</evidence>
<gene>
    <name evidence="16" type="primary">ATP6</name>
</gene>
<feature type="transmembrane region" description="Helical" evidence="14">
    <location>
        <begin position="15"/>
        <end position="38"/>
    </location>
</feature>
<evidence type="ECO:0000313" key="16">
    <source>
        <dbReference type="EMBL" id="QBA96096.1"/>
    </source>
</evidence>
<keyword evidence="7 14" id="KW-0812">Transmembrane</keyword>
<comment type="subcellular location">
    <subcellularLocation>
        <location evidence="2">Membrane</location>
        <topology evidence="2">Multi-pass membrane protein</topology>
    </subcellularLocation>
    <subcellularLocation>
        <location evidence="13">Mitochondrion inner membrane</location>
        <topology evidence="13">Multi-pass membrane protein</topology>
    </subcellularLocation>
</comment>
<evidence type="ECO:0000256" key="14">
    <source>
        <dbReference type="SAM" id="Phobius"/>
    </source>
</evidence>
<keyword evidence="11 14" id="KW-0472">Membrane</keyword>
<feature type="transmembrane region" description="Helical" evidence="14">
    <location>
        <begin position="137"/>
        <end position="155"/>
    </location>
</feature>
<dbReference type="Gene3D" id="1.20.120.220">
    <property type="entry name" value="ATP synthase, F0 complex, subunit A"/>
    <property type="match status" value="1"/>
</dbReference>
<feature type="transmembrane region" description="Helical" evidence="14">
    <location>
        <begin position="196"/>
        <end position="219"/>
    </location>
</feature>
<geneLocation type="mitochondrion" evidence="16"/>
<dbReference type="InterPro" id="IPR035908">
    <property type="entry name" value="F0_ATP_A_sf"/>
</dbReference>
<dbReference type="PANTHER" id="PTHR11410:SF0">
    <property type="entry name" value="ATP SYNTHASE SUBUNIT A"/>
    <property type="match status" value="1"/>
</dbReference>
<dbReference type="GO" id="GO:0046933">
    <property type="term" value="F:proton-transporting ATP synthase activity, rotational mechanism"/>
    <property type="evidence" value="ECO:0007669"/>
    <property type="project" value="TreeGrafter"/>
</dbReference>
<dbReference type="CTD" id="4508"/>
<proteinExistence type="inferred from homology"/>
<sequence length="224" mass="25531">MVMNLFSSFDPSSSLFYSLNWVSGIYSMVILPMVYWFIPSRMNMMIFKFLSELSLNFKDSLGKNMNYKNLILYLSLLLLIFLNNLLGMFSYIFVATSHLVFGLSFAFVLWGSYMLNGWFNNSGHMFIHLVPQGLKNILMFFMVLVESLSNIIRPITLSVRLVANMVAGHLLMILISSSGSSVSWILLILMLLSQSILILLEISVSFIQAYVFSVLSLLYSVEDN</sequence>
<evidence type="ECO:0000256" key="9">
    <source>
        <dbReference type="ARBA" id="ARBA00022989"/>
    </source>
</evidence>
<dbReference type="PANTHER" id="PTHR11410">
    <property type="entry name" value="ATP SYNTHASE SUBUNIT A"/>
    <property type="match status" value="1"/>
</dbReference>
<dbReference type="EMBL" id="MH574908">
    <property type="protein sequence ID" value="QBA96083.1"/>
    <property type="molecule type" value="Genomic_DNA"/>
</dbReference>
<dbReference type="AlphaFoldDB" id="A0A411FRE5"/>
<dbReference type="GeneID" id="39338934"/>
<dbReference type="CDD" id="cd00310">
    <property type="entry name" value="ATP-synt_Fo_a_6"/>
    <property type="match status" value="1"/>
</dbReference>
<protein>
    <recommendedName>
        <fullName evidence="13">ATP synthase subunit a</fullName>
    </recommendedName>
</protein>
<dbReference type="InterPro" id="IPR045083">
    <property type="entry name" value="ATP_synth_F0_asu_bact/mt"/>
</dbReference>